<reference evidence="2" key="1">
    <citation type="submission" date="2021-05" db="EMBL/GenBank/DDBJ databases">
        <authorList>
            <person name="Alioto T."/>
            <person name="Alioto T."/>
            <person name="Gomez Garrido J."/>
        </authorList>
    </citation>
    <scope>NUCLEOTIDE SEQUENCE</scope>
</reference>
<name>A0A8D8QM82_9HEMI</name>
<keyword evidence="1" id="KW-0472">Membrane</keyword>
<protein>
    <submittedName>
        <fullName evidence="2">Uncharacterized protein</fullName>
    </submittedName>
</protein>
<accession>A0A8D8QM82</accession>
<proteinExistence type="predicted"/>
<feature type="transmembrane region" description="Helical" evidence="1">
    <location>
        <begin position="87"/>
        <end position="109"/>
    </location>
</feature>
<dbReference type="EMBL" id="HBUF01084971">
    <property type="protein sequence ID" value="CAG6634087.1"/>
    <property type="molecule type" value="Transcribed_RNA"/>
</dbReference>
<organism evidence="2">
    <name type="scientific">Cacopsylla melanoneura</name>
    <dbReference type="NCBI Taxonomy" id="428564"/>
    <lineage>
        <taxon>Eukaryota</taxon>
        <taxon>Metazoa</taxon>
        <taxon>Ecdysozoa</taxon>
        <taxon>Arthropoda</taxon>
        <taxon>Hexapoda</taxon>
        <taxon>Insecta</taxon>
        <taxon>Pterygota</taxon>
        <taxon>Neoptera</taxon>
        <taxon>Paraneoptera</taxon>
        <taxon>Hemiptera</taxon>
        <taxon>Sternorrhyncha</taxon>
        <taxon>Psylloidea</taxon>
        <taxon>Psyllidae</taxon>
        <taxon>Psyllinae</taxon>
        <taxon>Cacopsylla</taxon>
    </lineage>
</organism>
<evidence type="ECO:0000256" key="1">
    <source>
        <dbReference type="SAM" id="Phobius"/>
    </source>
</evidence>
<keyword evidence="1" id="KW-1133">Transmembrane helix</keyword>
<evidence type="ECO:0000313" key="2">
    <source>
        <dbReference type="EMBL" id="CAG6634087.1"/>
    </source>
</evidence>
<dbReference type="AlphaFoldDB" id="A0A8D8QM82"/>
<keyword evidence="1" id="KW-0812">Transmembrane</keyword>
<sequence length="124" mass="14874">MRLLNAESLQILYRYLQKPVTIWNLKLEEHFFTFFLPKIPSDSSETGNIRNYLGRYFFLSLFSLTCESETVLPDDLKIFPWTTKNPLVFLKIPLNIFIYFYFTCLPLYFRVVQSPQFSYNGEWS</sequence>